<dbReference type="EMBL" id="QGGQ01000001">
    <property type="protein sequence ID" value="PWK25734.1"/>
    <property type="molecule type" value="Genomic_DNA"/>
</dbReference>
<reference evidence="3 4" key="1">
    <citation type="submission" date="2018-05" db="EMBL/GenBank/DDBJ databases">
        <title>Genomic Encyclopedia of Archaeal and Bacterial Type Strains, Phase II (KMG-II): from individual species to whole genera.</title>
        <authorList>
            <person name="Goeker M."/>
        </authorList>
    </citation>
    <scope>NUCLEOTIDE SEQUENCE [LARGE SCALE GENOMIC DNA]</scope>
    <source>
        <strain evidence="3 4">DSM 23514</strain>
    </source>
</reference>
<dbReference type="Proteomes" id="UP000651837">
    <property type="component" value="Unassembled WGS sequence"/>
</dbReference>
<organism evidence="3 4">
    <name type="scientific">Maribacter polysiphoniae</name>
    <dbReference type="NCBI Taxonomy" id="429344"/>
    <lineage>
        <taxon>Bacteria</taxon>
        <taxon>Pseudomonadati</taxon>
        <taxon>Bacteroidota</taxon>
        <taxon>Flavobacteriia</taxon>
        <taxon>Flavobacteriales</taxon>
        <taxon>Flavobacteriaceae</taxon>
        <taxon>Maribacter</taxon>
    </lineage>
</organism>
<evidence type="ECO:0000313" key="2">
    <source>
        <dbReference type="EMBL" id="MBD1260272.1"/>
    </source>
</evidence>
<sequence>MRLLLTILFLTISFGLNAQSNESVFEPGEWLKFRMHYGWLNASYATLQVKSAKIEGKEVYHVVGKGKTTGFASIFFKVDDTYESYFDKKDGKPYRFIRKIDEGGYKKDVEINFDHKRDKAILNDKKNKKKINFALQDSIQDLISAFYYLRNNYEPEDLVKGEAIKLKLLYDDDGIFDFQLKYLGNETIKTKYGKVECYKFRPLVQSGRVFKEKESLTLWVSKDENRIPIRIKADLAVGSIKADLDGYNGLKYQFKILMD</sequence>
<dbReference type="InterPro" id="IPR021457">
    <property type="entry name" value="DUF3108"/>
</dbReference>
<evidence type="ECO:0000313" key="3">
    <source>
        <dbReference type="EMBL" id="PWK25734.1"/>
    </source>
</evidence>
<dbReference type="Proteomes" id="UP000245667">
    <property type="component" value="Unassembled WGS sequence"/>
</dbReference>
<gene>
    <name evidence="2" type="ORF">HZY62_06720</name>
    <name evidence="3" type="ORF">LX92_00477</name>
</gene>
<dbReference type="OrthoDB" id="9808473at2"/>
<feature type="chain" id="PRO_5016267430" evidence="1">
    <location>
        <begin position="19"/>
        <end position="259"/>
    </location>
</feature>
<dbReference type="AlphaFoldDB" id="A0A316E5Q3"/>
<feature type="signal peptide" evidence="1">
    <location>
        <begin position="1"/>
        <end position="18"/>
    </location>
</feature>
<evidence type="ECO:0000256" key="1">
    <source>
        <dbReference type="SAM" id="SignalP"/>
    </source>
</evidence>
<evidence type="ECO:0000313" key="5">
    <source>
        <dbReference type="Proteomes" id="UP000651837"/>
    </source>
</evidence>
<dbReference type="Pfam" id="PF11306">
    <property type="entry name" value="DUF3108"/>
    <property type="match status" value="1"/>
</dbReference>
<keyword evidence="5" id="KW-1185">Reference proteome</keyword>
<accession>A0A316E5Q3</accession>
<proteinExistence type="predicted"/>
<evidence type="ECO:0000313" key="4">
    <source>
        <dbReference type="Proteomes" id="UP000245667"/>
    </source>
</evidence>
<reference evidence="2 5" key="2">
    <citation type="submission" date="2020-07" db="EMBL/GenBank/DDBJ databases">
        <title>The draft genome sequence of Maribacter polysiphoniae KCTC 22021.</title>
        <authorList>
            <person name="Mu L."/>
        </authorList>
    </citation>
    <scope>NUCLEOTIDE SEQUENCE [LARGE SCALE GENOMIC DNA]</scope>
    <source>
        <strain evidence="2 5">KCTC 22021</strain>
    </source>
</reference>
<comment type="caution">
    <text evidence="3">The sequence shown here is derived from an EMBL/GenBank/DDBJ whole genome shotgun (WGS) entry which is preliminary data.</text>
</comment>
<keyword evidence="1" id="KW-0732">Signal</keyword>
<dbReference type="RefSeq" id="WP_109648659.1">
    <property type="nucleotide sequence ID" value="NZ_CAJQNU010000016.1"/>
</dbReference>
<protein>
    <submittedName>
        <fullName evidence="2">DUF3108 domain-containing protein</fullName>
    </submittedName>
    <submittedName>
        <fullName evidence="3">Uncharacterized protein DUF3108</fullName>
    </submittedName>
</protein>
<name>A0A316E5Q3_9FLAO</name>
<dbReference type="EMBL" id="JACWLN010000002">
    <property type="protein sequence ID" value="MBD1260272.1"/>
    <property type="molecule type" value="Genomic_DNA"/>
</dbReference>